<evidence type="ECO:0000259" key="5">
    <source>
        <dbReference type="Pfam" id="PF05433"/>
    </source>
</evidence>
<evidence type="ECO:0000313" key="6">
    <source>
        <dbReference type="EMBL" id="MBC9209411.1"/>
    </source>
</evidence>
<evidence type="ECO:0000256" key="1">
    <source>
        <dbReference type="ARBA" id="ARBA00004459"/>
    </source>
</evidence>
<comment type="similarity">
    <text evidence="2">Belongs to the rickettsiale 17 kDa surface antigen family.</text>
</comment>
<evidence type="ECO:0000256" key="3">
    <source>
        <dbReference type="ARBA" id="ARBA00015281"/>
    </source>
</evidence>
<proteinExistence type="inferred from homology"/>
<protein>
    <recommendedName>
        <fullName evidence="3">17 kDa surface antigen</fullName>
    </recommendedName>
</protein>
<evidence type="ECO:0000256" key="4">
    <source>
        <dbReference type="ARBA" id="ARBA00023288"/>
    </source>
</evidence>
<sequence length="162" mass="16184">MGRPAAISYGTIVGLRPVTVQNSGGPGLGTAAGAVAGGVAGSFIGGDWRSNLLAGLGGAVIGGALGNAAERGMGSGQAVEFFVRMDRGGDISVVQTNEENLQFNDRVVIVHGDVTRISRAAGNAPPVAYAPPGQAPGYNQAPAYNQAPGGPVYYTPQGGAYR</sequence>
<dbReference type="Proteomes" id="UP000626026">
    <property type="component" value="Unassembled WGS sequence"/>
</dbReference>
<comment type="subcellular location">
    <subcellularLocation>
        <location evidence="1">Cell outer membrane</location>
        <topology evidence="1">Lipid-anchor</topology>
    </subcellularLocation>
</comment>
<gene>
    <name evidence="6" type="ORF">IBL26_21370</name>
</gene>
<dbReference type="EMBL" id="JACTVA010000054">
    <property type="protein sequence ID" value="MBC9209411.1"/>
    <property type="molecule type" value="Genomic_DNA"/>
</dbReference>
<evidence type="ECO:0000313" key="7">
    <source>
        <dbReference type="Proteomes" id="UP000626026"/>
    </source>
</evidence>
<keyword evidence="7" id="KW-1185">Reference proteome</keyword>
<evidence type="ECO:0000256" key="2">
    <source>
        <dbReference type="ARBA" id="ARBA00008681"/>
    </source>
</evidence>
<accession>A0ABR7RT80</accession>
<dbReference type="InterPro" id="IPR008816">
    <property type="entry name" value="Gly_zipper_2TM_dom"/>
</dbReference>
<name>A0ABR7RT80_9PROT</name>
<reference evidence="6 7" key="1">
    <citation type="journal article" date="2013" name="Int. J. Syst. Evol. Microbiol.">
        <title>Roseomonas aerophila sp. nov., isolated from air.</title>
        <authorList>
            <person name="Kim S.J."/>
            <person name="Weon H.Y."/>
            <person name="Ahn J.H."/>
            <person name="Hong S.B."/>
            <person name="Seok S.J."/>
            <person name="Whang K.S."/>
            <person name="Kwon S.W."/>
        </authorList>
    </citation>
    <scope>NUCLEOTIDE SEQUENCE [LARGE SCALE GENOMIC DNA]</scope>
    <source>
        <strain evidence="6 7">NBRC 108923</strain>
    </source>
</reference>
<comment type="caution">
    <text evidence="6">The sequence shown here is derived from an EMBL/GenBank/DDBJ whole genome shotgun (WGS) entry which is preliminary data.</text>
</comment>
<feature type="domain" description="Glycine zipper 2TM" evidence="5">
    <location>
        <begin position="28"/>
        <end position="69"/>
    </location>
</feature>
<dbReference type="Pfam" id="PF05433">
    <property type="entry name" value="Rick_17kDa_Anti"/>
    <property type="match status" value="1"/>
</dbReference>
<organism evidence="6 7">
    <name type="scientific">Teichococcus aerophilus</name>
    <dbReference type="NCBI Taxonomy" id="1224513"/>
    <lineage>
        <taxon>Bacteria</taxon>
        <taxon>Pseudomonadati</taxon>
        <taxon>Pseudomonadota</taxon>
        <taxon>Alphaproteobacteria</taxon>
        <taxon>Acetobacterales</taxon>
        <taxon>Roseomonadaceae</taxon>
        <taxon>Roseomonas</taxon>
    </lineage>
</organism>
<keyword evidence="4" id="KW-0449">Lipoprotein</keyword>